<sequence>MRKNLDKEMLELNTDMLEMSRLLEKAINGILMGIQNKDEEIFKDFDKIVSEIGDLDSKIQSNCLRILLEQQPVATDFRRVSAGLKMITDIKRIGDQCNNIAKIILETDSDNDSKMFFEIEKISRATSDLVKEAIYAFIRNSAEDAQKVIEMDDAVDQEFIRIKEAMVEEIRKGKFDAELIVNIIIIARYFERIADHGTRIARWVIFSIKGE</sequence>
<comment type="subunit">
    <text evidence="1">Homodimer.</text>
</comment>
<keyword evidence="1" id="KW-0813">Transport</keyword>
<evidence type="ECO:0000256" key="1">
    <source>
        <dbReference type="PIRNR" id="PIRNR003107"/>
    </source>
</evidence>
<proteinExistence type="inferred from homology"/>
<feature type="domain" description="PhoU" evidence="2">
    <location>
        <begin position="119"/>
        <end position="204"/>
    </location>
</feature>
<dbReference type="PANTHER" id="PTHR42930">
    <property type="entry name" value="PHOSPHATE-SPECIFIC TRANSPORT SYSTEM ACCESSORY PROTEIN PHOU"/>
    <property type="match status" value="1"/>
</dbReference>
<comment type="function">
    <text evidence="1">Plays a role in the regulation of phosphate uptake.</text>
</comment>
<dbReference type="RefSeq" id="WP_023055969.1">
    <property type="nucleotide sequence ID" value="NZ_JAUSTN010000007.1"/>
</dbReference>
<keyword evidence="1" id="KW-0592">Phosphate transport</keyword>
<organism evidence="3 4">
    <name type="scientific">Peptoniphilus koenoeneniae</name>
    <dbReference type="NCBI Taxonomy" id="507751"/>
    <lineage>
        <taxon>Bacteria</taxon>
        <taxon>Bacillati</taxon>
        <taxon>Bacillota</taxon>
        <taxon>Tissierellia</taxon>
        <taxon>Tissierellales</taxon>
        <taxon>Peptoniphilaceae</taxon>
        <taxon>Peptoniphilus</taxon>
    </lineage>
</organism>
<dbReference type="Pfam" id="PF01895">
    <property type="entry name" value="PhoU"/>
    <property type="match status" value="2"/>
</dbReference>
<dbReference type="InterPro" id="IPR028366">
    <property type="entry name" value="PhoU"/>
</dbReference>
<dbReference type="InterPro" id="IPR038078">
    <property type="entry name" value="PhoU-like_sf"/>
</dbReference>
<keyword evidence="1" id="KW-0963">Cytoplasm</keyword>
<comment type="subcellular location">
    <subcellularLocation>
        <location evidence="1">Cytoplasm</location>
    </subcellularLocation>
</comment>
<dbReference type="PIRSF" id="PIRSF003107">
    <property type="entry name" value="PhoU"/>
    <property type="match status" value="1"/>
</dbReference>
<dbReference type="PANTHER" id="PTHR42930:SF3">
    <property type="entry name" value="PHOSPHATE-SPECIFIC TRANSPORT SYSTEM ACCESSORY PROTEIN PHOU"/>
    <property type="match status" value="1"/>
</dbReference>
<dbReference type="NCBIfam" id="TIGR02135">
    <property type="entry name" value="phoU_full"/>
    <property type="match status" value="1"/>
</dbReference>
<dbReference type="Gene3D" id="1.20.58.220">
    <property type="entry name" value="Phosphate transport system protein phou homolog 2, domain 2"/>
    <property type="match status" value="1"/>
</dbReference>
<keyword evidence="4" id="KW-1185">Reference proteome</keyword>
<comment type="caution">
    <text evidence="3">The sequence shown here is derived from an EMBL/GenBank/DDBJ whole genome shotgun (WGS) entry which is preliminary data.</text>
</comment>
<gene>
    <name evidence="3" type="ORF">J2S72_001474</name>
</gene>
<dbReference type="EMBL" id="JAUSTN010000007">
    <property type="protein sequence ID" value="MDQ0275447.1"/>
    <property type="molecule type" value="Genomic_DNA"/>
</dbReference>
<reference evidence="3 4" key="1">
    <citation type="submission" date="2023-07" db="EMBL/GenBank/DDBJ databases">
        <title>Genomic Encyclopedia of Type Strains, Phase IV (KMG-IV): sequencing the most valuable type-strain genomes for metagenomic binning, comparative biology and taxonomic classification.</title>
        <authorList>
            <person name="Goeker M."/>
        </authorList>
    </citation>
    <scope>NUCLEOTIDE SEQUENCE [LARGE SCALE GENOMIC DNA]</scope>
    <source>
        <strain evidence="3 4">DSM 22616</strain>
    </source>
</reference>
<evidence type="ECO:0000313" key="4">
    <source>
        <dbReference type="Proteomes" id="UP001236559"/>
    </source>
</evidence>
<evidence type="ECO:0000313" key="3">
    <source>
        <dbReference type="EMBL" id="MDQ0275447.1"/>
    </source>
</evidence>
<dbReference type="InterPro" id="IPR026022">
    <property type="entry name" value="PhoU_dom"/>
</dbReference>
<accession>A0ABU0AW03</accession>
<feature type="domain" description="PhoU" evidence="2">
    <location>
        <begin position="17"/>
        <end position="104"/>
    </location>
</feature>
<dbReference type="SUPFAM" id="SSF109755">
    <property type="entry name" value="PhoU-like"/>
    <property type="match status" value="1"/>
</dbReference>
<dbReference type="Proteomes" id="UP001236559">
    <property type="component" value="Unassembled WGS sequence"/>
</dbReference>
<evidence type="ECO:0000259" key="2">
    <source>
        <dbReference type="Pfam" id="PF01895"/>
    </source>
</evidence>
<comment type="similarity">
    <text evidence="1">Belongs to the PhoU family.</text>
</comment>
<name>A0ABU0AW03_9FIRM</name>
<protein>
    <recommendedName>
        <fullName evidence="1">Phosphate-specific transport system accessory protein PhoU</fullName>
    </recommendedName>
</protein>